<evidence type="ECO:0000256" key="3">
    <source>
        <dbReference type="ARBA" id="ARBA00022692"/>
    </source>
</evidence>
<dbReference type="SMART" id="SM00220">
    <property type="entry name" value="S_TKc"/>
    <property type="match status" value="1"/>
</dbReference>
<dbReference type="PANTHER" id="PTHR45631">
    <property type="entry name" value="OS07G0107800 PROTEIN-RELATED"/>
    <property type="match status" value="1"/>
</dbReference>
<dbReference type="Proteomes" id="UP000011750">
    <property type="component" value="Chromosome A05"/>
</dbReference>
<dbReference type="InterPro" id="IPR011009">
    <property type="entry name" value="Kinase-like_dom_sf"/>
</dbReference>
<reference evidence="13" key="3">
    <citation type="submission" date="2023-03" db="UniProtKB">
        <authorList>
            <consortium name="EnsemblPlants"/>
        </authorList>
    </citation>
    <scope>IDENTIFICATION</scope>
    <source>
        <strain evidence="13">cv. Chiifu-401-42</strain>
    </source>
</reference>
<keyword evidence="4" id="KW-0732">Signal</keyword>
<dbReference type="HOGENOM" id="CLU_000288_41_1_1"/>
<reference evidence="13 14" key="2">
    <citation type="journal article" date="2018" name="Hortic Res">
        <title>Improved Brassica rapa reference genome by single-molecule sequencing and chromosome conformation capture technologies.</title>
        <authorList>
            <person name="Zhang L."/>
            <person name="Cai X."/>
            <person name="Wu J."/>
            <person name="Liu M."/>
            <person name="Grob S."/>
            <person name="Cheng F."/>
            <person name="Liang J."/>
            <person name="Cai C."/>
            <person name="Liu Z."/>
            <person name="Liu B."/>
            <person name="Wang F."/>
            <person name="Li S."/>
            <person name="Liu F."/>
            <person name="Li X."/>
            <person name="Cheng L."/>
            <person name="Yang W."/>
            <person name="Li M.H."/>
            <person name="Grossniklaus U."/>
            <person name="Zheng H."/>
            <person name="Wang X."/>
        </authorList>
    </citation>
    <scope>NUCLEOTIDE SEQUENCE [LARGE SCALE GENOMIC DNA]</scope>
    <source>
        <strain evidence="13 14">cv. Chiifu-401-42</strain>
    </source>
</reference>
<dbReference type="InterPro" id="IPR008271">
    <property type="entry name" value="Ser/Thr_kinase_AS"/>
</dbReference>
<keyword evidence="7 10" id="KW-0067">ATP-binding</keyword>
<keyword evidence="9 11" id="KW-0472">Membrane</keyword>
<comment type="subcellular location">
    <subcellularLocation>
        <location evidence="1">Membrane</location>
        <topology evidence="1">Single-pass membrane protein</topology>
    </subcellularLocation>
</comment>
<dbReference type="InterPro" id="IPR032675">
    <property type="entry name" value="LRR_dom_sf"/>
</dbReference>
<evidence type="ECO:0000256" key="11">
    <source>
        <dbReference type="SAM" id="Phobius"/>
    </source>
</evidence>
<dbReference type="InterPro" id="IPR000719">
    <property type="entry name" value="Prot_kinase_dom"/>
</dbReference>
<dbReference type="FunFam" id="3.30.200.20:FF:000394">
    <property type="entry name" value="Leucine-rich repeat receptor-like protein kinase"/>
    <property type="match status" value="1"/>
</dbReference>
<dbReference type="GO" id="GO:0005524">
    <property type="term" value="F:ATP binding"/>
    <property type="evidence" value="ECO:0007669"/>
    <property type="project" value="UniProtKB-UniRule"/>
</dbReference>
<evidence type="ECO:0000313" key="13">
    <source>
        <dbReference type="EnsemblPlants" id="Bra030411.1-P"/>
    </source>
</evidence>
<evidence type="ECO:0000259" key="12">
    <source>
        <dbReference type="PROSITE" id="PS50011"/>
    </source>
</evidence>
<dbReference type="GO" id="GO:0016020">
    <property type="term" value="C:membrane"/>
    <property type="evidence" value="ECO:0007669"/>
    <property type="project" value="UniProtKB-SubCell"/>
</dbReference>
<name>M4ENP1_BRACM</name>
<dbReference type="Gramene" id="Bra030411.1">
    <property type="protein sequence ID" value="Bra030411.1-P"/>
    <property type="gene ID" value="Bra030411"/>
</dbReference>
<dbReference type="GO" id="GO:0004672">
    <property type="term" value="F:protein kinase activity"/>
    <property type="evidence" value="ECO:0007669"/>
    <property type="project" value="InterPro"/>
</dbReference>
<feature type="transmembrane region" description="Helical" evidence="11">
    <location>
        <begin position="362"/>
        <end position="385"/>
    </location>
</feature>
<evidence type="ECO:0000256" key="8">
    <source>
        <dbReference type="ARBA" id="ARBA00022989"/>
    </source>
</evidence>
<dbReference type="EnsemblPlants" id="Bra030411.1">
    <property type="protein sequence ID" value="Bra030411.1-P"/>
    <property type="gene ID" value="Bra030411"/>
</dbReference>
<dbReference type="OMA" id="PMIRYDE"/>
<keyword evidence="2" id="KW-0808">Transferase</keyword>
<dbReference type="Pfam" id="PF00069">
    <property type="entry name" value="Pkinase"/>
    <property type="match status" value="1"/>
</dbReference>
<dbReference type="Gene3D" id="3.30.200.20">
    <property type="entry name" value="Phosphorylase Kinase, domain 1"/>
    <property type="match status" value="1"/>
</dbReference>
<evidence type="ECO:0000256" key="7">
    <source>
        <dbReference type="ARBA" id="ARBA00022840"/>
    </source>
</evidence>
<sequence>MFDLHIGPNKWTSVILDAVGNASVYEMIHALTQDRLQVCLVKTGETTPFISSLELRPLDNETYVTESGSLITVSRFFFAPTPPMIRYDEDIHDRGWNPYLLDEQMVSISTDILVDTEDNFYDVPQLVVMTAAVPRNASQPLTLYLSLDETTAEAYIYMHFAEIQKLGANENREFSITFNDDQVGYAKFRPPNFTITTLFTPEAISSLDGNFKLTFAMTGNSTHPPLINAVEIYRVLELTEPETNQDEVSAMVNIKRSYELEKKVSWQGDPCAPKAFRWEGLNCNYPKYEPQGIISLNLTENKLTGSITPEFAKLTQLVELNLCGNPNLNSTIPNSLQKRLTSNSLTLILSEIPLKESKKVPVIAIAAPVAGMFALVVVLAIFFVIRKKKSYSTAAPGPPSVTTGTVQSETRSSNPTIITKDLRVTYPEVLKMTNNFQRVLGKGGFGTVYHGNFDDAQVAVKMLSHSSAQGYKEFNAEVELLSRVHHRHLVRLVGYCDDGDNLALIYEYMANGDLKEHMSGLEYLHNGCQPPMVHRDVKTTNILLNERYGAKLADFGLSRSFPIDGEYHVSTAVAGTPGYLDPEYHRTNSLSEKSDIYSFGIVLLEIITNQPVIDKTRERTHINEWAVLMLTKGDIRNLIDPKLMGDYDTTGAWKIVELALACVNPSSNRRPTMAHVVIELNECVALENARRQGSEEMSARSSVNFSLSSASEFIPGAR</sequence>
<dbReference type="InterPro" id="IPR024788">
    <property type="entry name" value="Malectin-like_Carb-bd_dom"/>
</dbReference>
<organism evidence="13 14">
    <name type="scientific">Brassica campestris</name>
    <name type="common">Field mustard</name>
    <dbReference type="NCBI Taxonomy" id="3711"/>
    <lineage>
        <taxon>Eukaryota</taxon>
        <taxon>Viridiplantae</taxon>
        <taxon>Streptophyta</taxon>
        <taxon>Embryophyta</taxon>
        <taxon>Tracheophyta</taxon>
        <taxon>Spermatophyta</taxon>
        <taxon>Magnoliopsida</taxon>
        <taxon>eudicotyledons</taxon>
        <taxon>Gunneridae</taxon>
        <taxon>Pentapetalae</taxon>
        <taxon>rosids</taxon>
        <taxon>malvids</taxon>
        <taxon>Brassicales</taxon>
        <taxon>Brassicaceae</taxon>
        <taxon>Brassiceae</taxon>
        <taxon>Brassica</taxon>
    </lineage>
</organism>
<evidence type="ECO:0000256" key="2">
    <source>
        <dbReference type="ARBA" id="ARBA00022679"/>
    </source>
</evidence>
<feature type="binding site" evidence="10">
    <location>
        <position position="461"/>
    </location>
    <ligand>
        <name>ATP</name>
        <dbReference type="ChEBI" id="CHEBI:30616"/>
    </ligand>
</feature>
<proteinExistence type="predicted"/>
<dbReference type="Pfam" id="PF12819">
    <property type="entry name" value="Malectin_like"/>
    <property type="match status" value="1"/>
</dbReference>
<dbReference type="InParanoid" id="M4ENP1"/>
<dbReference type="Gene3D" id="3.80.10.10">
    <property type="entry name" value="Ribonuclease Inhibitor"/>
    <property type="match status" value="1"/>
</dbReference>
<evidence type="ECO:0000256" key="4">
    <source>
        <dbReference type="ARBA" id="ARBA00022729"/>
    </source>
</evidence>
<dbReference type="SUPFAM" id="SSF52058">
    <property type="entry name" value="L domain-like"/>
    <property type="match status" value="1"/>
</dbReference>
<keyword evidence="5 10" id="KW-0547">Nucleotide-binding</keyword>
<dbReference type="Gene3D" id="1.10.510.10">
    <property type="entry name" value="Transferase(Phosphotransferase) domain 1"/>
    <property type="match status" value="1"/>
</dbReference>
<feature type="domain" description="Protein kinase" evidence="12">
    <location>
        <begin position="434"/>
        <end position="684"/>
    </location>
</feature>
<dbReference type="InterPro" id="IPR017441">
    <property type="entry name" value="Protein_kinase_ATP_BS"/>
</dbReference>
<dbReference type="SUPFAM" id="SSF56112">
    <property type="entry name" value="Protein kinase-like (PK-like)"/>
    <property type="match status" value="1"/>
</dbReference>
<protein>
    <recommendedName>
        <fullName evidence="12">Protein kinase domain-containing protein</fullName>
    </recommendedName>
</protein>
<keyword evidence="8 11" id="KW-1133">Transmembrane helix</keyword>
<evidence type="ECO:0000256" key="10">
    <source>
        <dbReference type="PROSITE-ProRule" id="PRU10141"/>
    </source>
</evidence>
<evidence type="ECO:0000256" key="6">
    <source>
        <dbReference type="ARBA" id="ARBA00022777"/>
    </source>
</evidence>
<keyword evidence="6" id="KW-0418">Kinase</keyword>
<dbReference type="PROSITE" id="PS00108">
    <property type="entry name" value="PROTEIN_KINASE_ST"/>
    <property type="match status" value="1"/>
</dbReference>
<dbReference type="PROSITE" id="PS00107">
    <property type="entry name" value="PROTEIN_KINASE_ATP"/>
    <property type="match status" value="1"/>
</dbReference>
<evidence type="ECO:0000256" key="9">
    <source>
        <dbReference type="ARBA" id="ARBA00023136"/>
    </source>
</evidence>
<keyword evidence="14" id="KW-1185">Reference proteome</keyword>
<dbReference type="PROSITE" id="PS50011">
    <property type="entry name" value="PROTEIN_KINASE_DOM"/>
    <property type="match status" value="1"/>
</dbReference>
<dbReference type="PANTHER" id="PTHR45631:SF33">
    <property type="entry name" value="PROTEIN KINASE DOMAIN-CONTAINING PROTEIN"/>
    <property type="match status" value="1"/>
</dbReference>
<evidence type="ECO:0000256" key="5">
    <source>
        <dbReference type="ARBA" id="ARBA00022741"/>
    </source>
</evidence>
<evidence type="ECO:0000256" key="1">
    <source>
        <dbReference type="ARBA" id="ARBA00004167"/>
    </source>
</evidence>
<accession>M4ENP1</accession>
<dbReference type="AlphaFoldDB" id="M4ENP1"/>
<evidence type="ECO:0000313" key="14">
    <source>
        <dbReference type="Proteomes" id="UP000011750"/>
    </source>
</evidence>
<keyword evidence="3 11" id="KW-0812">Transmembrane</keyword>
<reference evidence="13 14" key="1">
    <citation type="journal article" date="2011" name="Nat. Genet.">
        <title>The genome of the mesopolyploid crop species Brassica rapa.</title>
        <authorList>
            <consortium name="Brassica rapa Genome Sequencing Project Consortium"/>
            <person name="Wang X."/>
            <person name="Wang H."/>
            <person name="Wang J."/>
            <person name="Sun R."/>
            <person name="Wu J."/>
            <person name="Liu S."/>
            <person name="Bai Y."/>
            <person name="Mun J.H."/>
            <person name="Bancroft I."/>
            <person name="Cheng F."/>
            <person name="Huang S."/>
            <person name="Li X."/>
            <person name="Hua W."/>
            <person name="Wang J."/>
            <person name="Wang X."/>
            <person name="Freeling M."/>
            <person name="Pires J.C."/>
            <person name="Paterson A.H."/>
            <person name="Chalhoub B."/>
            <person name="Wang B."/>
            <person name="Hayward A."/>
            <person name="Sharpe A.G."/>
            <person name="Park B.S."/>
            <person name="Weisshaar B."/>
            <person name="Liu B."/>
            <person name="Li B."/>
            <person name="Liu B."/>
            <person name="Tong C."/>
            <person name="Song C."/>
            <person name="Duran C."/>
            <person name="Peng C."/>
            <person name="Geng C."/>
            <person name="Koh C."/>
            <person name="Lin C."/>
            <person name="Edwards D."/>
            <person name="Mu D."/>
            <person name="Shen D."/>
            <person name="Soumpourou E."/>
            <person name="Li F."/>
            <person name="Fraser F."/>
            <person name="Conant G."/>
            <person name="Lassalle G."/>
            <person name="King G.J."/>
            <person name="Bonnema G."/>
            <person name="Tang H."/>
            <person name="Wang H."/>
            <person name="Belcram H."/>
            <person name="Zhou H."/>
            <person name="Hirakawa H."/>
            <person name="Abe H."/>
            <person name="Guo H."/>
            <person name="Wang H."/>
            <person name="Jin H."/>
            <person name="Parkin I.A."/>
            <person name="Batley J."/>
            <person name="Kim J.S."/>
            <person name="Just J."/>
            <person name="Li J."/>
            <person name="Xu J."/>
            <person name="Deng J."/>
            <person name="Kim J.A."/>
            <person name="Li J."/>
            <person name="Yu J."/>
            <person name="Meng J."/>
            <person name="Wang J."/>
            <person name="Min J."/>
            <person name="Poulain J."/>
            <person name="Wang J."/>
            <person name="Hatakeyama K."/>
            <person name="Wu K."/>
            <person name="Wang L."/>
            <person name="Fang L."/>
            <person name="Trick M."/>
            <person name="Links M.G."/>
            <person name="Zhao M."/>
            <person name="Jin M."/>
            <person name="Ramchiary N."/>
            <person name="Drou N."/>
            <person name="Berkman P.J."/>
            <person name="Cai Q."/>
            <person name="Huang Q."/>
            <person name="Li R."/>
            <person name="Tabata S."/>
            <person name="Cheng S."/>
            <person name="Zhang S."/>
            <person name="Zhang S."/>
            <person name="Huang S."/>
            <person name="Sato S."/>
            <person name="Sun S."/>
            <person name="Kwon S.J."/>
            <person name="Choi S.R."/>
            <person name="Lee T.H."/>
            <person name="Fan W."/>
            <person name="Zhao X."/>
            <person name="Tan X."/>
            <person name="Xu X."/>
            <person name="Wang Y."/>
            <person name="Qiu Y."/>
            <person name="Yin Y."/>
            <person name="Li Y."/>
            <person name="Du Y."/>
            <person name="Liao Y."/>
            <person name="Lim Y."/>
            <person name="Narusaka Y."/>
            <person name="Wang Y."/>
            <person name="Wang Z."/>
            <person name="Li Z."/>
            <person name="Wang Z."/>
            <person name="Xiong Z."/>
            <person name="Zhang Z."/>
        </authorList>
    </citation>
    <scope>NUCLEOTIDE SEQUENCE [LARGE SCALE GENOMIC DNA]</scope>
    <source>
        <strain evidence="13 14">cv. Chiifu-401-42</strain>
    </source>
</reference>